<evidence type="ECO:0000256" key="13">
    <source>
        <dbReference type="ARBA" id="ARBA00023157"/>
    </source>
</evidence>
<evidence type="ECO:0000259" key="22">
    <source>
        <dbReference type="PROSITE" id="PS50948"/>
    </source>
</evidence>
<keyword evidence="6 18" id="KW-0812">Transmembrane</keyword>
<evidence type="ECO:0000256" key="16">
    <source>
        <dbReference type="ARBA" id="ARBA00048679"/>
    </source>
</evidence>
<dbReference type="PANTHER" id="PTHR27002:SF181">
    <property type="entry name" value="RECEPTOR-LIKE SERINE_THREONINE-PROTEIN KINASE"/>
    <property type="match status" value="1"/>
</dbReference>
<dbReference type="InterPro" id="IPR001480">
    <property type="entry name" value="Bulb-type_lectin_dom"/>
</dbReference>
<evidence type="ECO:0000256" key="1">
    <source>
        <dbReference type="ARBA" id="ARBA00004251"/>
    </source>
</evidence>
<evidence type="ECO:0000313" key="23">
    <source>
        <dbReference type="EMBL" id="OVA05545.1"/>
    </source>
</evidence>
<evidence type="ECO:0000256" key="8">
    <source>
        <dbReference type="ARBA" id="ARBA00022741"/>
    </source>
</evidence>
<keyword evidence="3" id="KW-1003">Cell membrane</keyword>
<dbReference type="CDD" id="cd14066">
    <property type="entry name" value="STKc_IRAK"/>
    <property type="match status" value="2"/>
</dbReference>
<evidence type="ECO:0000256" key="5">
    <source>
        <dbReference type="ARBA" id="ARBA00022679"/>
    </source>
</evidence>
<keyword evidence="24" id="KW-1185">Reference proteome</keyword>
<dbReference type="PANTHER" id="PTHR27002">
    <property type="entry name" value="RECEPTOR-LIKE SERINE/THREONINE-PROTEIN KINASE SD1-8"/>
    <property type="match status" value="1"/>
</dbReference>
<dbReference type="Gene3D" id="2.90.10.10">
    <property type="entry name" value="Bulb-type lectin domain"/>
    <property type="match status" value="2"/>
</dbReference>
<comment type="catalytic activity">
    <reaction evidence="16">
        <text>L-seryl-[protein] + ATP = O-phospho-L-seryl-[protein] + ADP + H(+)</text>
        <dbReference type="Rhea" id="RHEA:17989"/>
        <dbReference type="Rhea" id="RHEA-COMP:9863"/>
        <dbReference type="Rhea" id="RHEA-COMP:11604"/>
        <dbReference type="ChEBI" id="CHEBI:15378"/>
        <dbReference type="ChEBI" id="CHEBI:29999"/>
        <dbReference type="ChEBI" id="CHEBI:30616"/>
        <dbReference type="ChEBI" id="CHEBI:83421"/>
        <dbReference type="ChEBI" id="CHEBI:456216"/>
        <dbReference type="EC" id="2.7.11.1"/>
    </reaction>
</comment>
<comment type="caution">
    <text evidence="23">The sequence shown here is derived from an EMBL/GenBank/DDBJ whole genome shotgun (WGS) entry which is preliminary data.</text>
</comment>
<feature type="chain" id="PRO_5012397103" description="non-specific serine/threonine protein kinase" evidence="19">
    <location>
        <begin position="28"/>
        <end position="1725"/>
    </location>
</feature>
<sequence length="1725" mass="194638">MGNRVMWEILMRSFCTYFLFSSQIAIADDTIVQNQSISVGQTLVSSGQTFELGFFSTNNTKNLYFGIWYKNITPTYVWVANRNNPLTDSSGVLTIANDGNIVILNGSNSVIWSSNSSRSVEQPIVQLLESGNLVLKDRMLSDSEDYLWQSFDYPSDTMLPGMRHGWDQKTGLNRNVTSWKNMIDPAIGDYSYALDLAGLPQLVLRNGSMKQFQSGVWDGLRFSGLPNFRPNPVWNGNFVSNTDAVYYAYINKGKNNSPTTRLSVNEWGKIQRFRWDNQILKWIVMFELPRDHCDNYNWCGANGICDINISPACECLKGFIPKSQQQWDVFNWAGGCVRRTALECGVGEGFEPIKGVKLPDMVNFWVNKSMSLNECKVECMKNCSCTAYANSNITEGGSGCILWFGNLLDLRQFTDDGEQNLYIRSAASGQEPIHTTNKKKRQLLMTVLLSVGSAVLLFGLIICSIIWNKMRRKEGDSLSYYLPTGNHEEMQKEDLELPLLDLITIEIATNNFSHTNKIGEGGFGPVYKGKIAEGQEIAVKRLSKDSGQGLTEFKNEVILIAKLQHRNLVKLLGCCIQGEEKMLVYEYMPNESLDYFIFDRQRSKLLDWEKRLEIVMGIARGLLYLHQDSRLRIIHRDLKTSNILLDVNMIPKISDFGMARIFGGDQTEAKTKRVVGTYGYMSPEYAIDGHFSVKSDVFSFGVLVLEILSGKRNRGFYHDSHHHNLLGHAWILWKERKALQVMDPCLEDSHSVSSEVVLRRIQVGQLCVQQLPEDRPSMSSVVLMLGSENLVLQEPKQPGFFVERSSNGTSIGQAYSETQVTISLTLVQLRSLIYVLFSSKIRKKKISTQNTEVETGCKKKKKEFYYFSSPFSLWSLVSVFTVIFFRHHKRIESNSSPMDTKNNPWFFHSVLFFLFFFFSSKIHLTIAADTISVGQSITGDQTIISKGGVFELGFFTPGESLNYYIGIWYKKNSVQNSAVVWVANRDKPLSDPSSSELKLLENGNLVLLNQSKIPIWSTNSTSSTLNSSAAVLSDDGNLSLRDGLNSTVVIWQSFDNPTNIWLPGGKLGFNKRTNKTQLLTSWTNKEDPAPGIFSLELDSVVNQYLIKWNQSQVFWSSGEWNGTIFSLVPEMQVKNFFDFSYITNDDESYFTYSVFNKSLNFRFEMGLSGQLKQFLWSEDKQGWDIFWSRPTRQCGVYGICGAFGSCNQKISPSCNCLQGFKERSSKAWNLNDSTGGCVRKTPLKCGETASYSLMRNMIMPVSSQSLGVENLEECKSACSNICSCNAYAYGSDGCLLWDGDLLNVQQLSDGEAGGRDFYLRLDPIHDPKKKKGGVLMIVILSVGSAMLVVGLIIYFIIWKRRIKGGKRTYKPCEQSPKTSFVCDNEESQKEDLELPLLDLSTIETATNNFSHTNKIGEGGFGPVYKGRLPGGQEIAVKRLSKDSGQGLTEFKNEVILIAKLQHRNLVKILGCCIQGEERMLIYEYMANESLDYFIFDQKRSKLLGWEMRSGIVMGIARGLLYLHQDSRLRIIHRDLKASNILLDIDMNPKISDFGMARLFGGDQTEAKTRRVVGTYGYMSPEYAIDGHFSVKSDVFSFGVLVLEIISGKRNRGFYEDGHHHNLLGHAWMLWRDGKALELMDPCLEDSRSLSSEVQRYIQVGLLCVQQLPEDRPTMSSVVFMLGSENAVLPEPKEPGFFVGRNPTDTSSSREGNSENQVTITLMEAR</sequence>
<dbReference type="Pfam" id="PF08276">
    <property type="entry name" value="PAN_2"/>
    <property type="match status" value="2"/>
</dbReference>
<evidence type="ECO:0000256" key="19">
    <source>
        <dbReference type="SAM" id="SignalP"/>
    </source>
</evidence>
<organism evidence="23 24">
    <name type="scientific">Macleaya cordata</name>
    <name type="common">Five-seeded plume-poppy</name>
    <name type="synonym">Bocconia cordata</name>
    <dbReference type="NCBI Taxonomy" id="56857"/>
    <lineage>
        <taxon>Eukaryota</taxon>
        <taxon>Viridiplantae</taxon>
        <taxon>Streptophyta</taxon>
        <taxon>Embryophyta</taxon>
        <taxon>Tracheophyta</taxon>
        <taxon>Spermatophyta</taxon>
        <taxon>Magnoliopsida</taxon>
        <taxon>Ranunculales</taxon>
        <taxon>Papaveraceae</taxon>
        <taxon>Papaveroideae</taxon>
        <taxon>Macleaya</taxon>
    </lineage>
</organism>
<dbReference type="Gene3D" id="1.10.510.10">
    <property type="entry name" value="Transferase(Phosphotransferase) domain 1"/>
    <property type="match status" value="2"/>
</dbReference>
<evidence type="ECO:0000256" key="12">
    <source>
        <dbReference type="ARBA" id="ARBA00023136"/>
    </source>
</evidence>
<keyword evidence="7 19" id="KW-0732">Signal</keyword>
<feature type="compositionally biased region" description="Polar residues" evidence="17">
    <location>
        <begin position="1702"/>
        <end position="1719"/>
    </location>
</feature>
<feature type="domain" description="Protein kinase" evidence="20">
    <location>
        <begin position="512"/>
        <end position="790"/>
    </location>
</feature>
<keyword evidence="14" id="KW-0325">Glycoprotein</keyword>
<gene>
    <name evidence="23" type="ORF">BVC80_449g5</name>
</gene>
<dbReference type="PROSITE" id="PS00108">
    <property type="entry name" value="PROTEIN_KINASE_ST"/>
    <property type="match status" value="2"/>
</dbReference>
<dbReference type="InterPro" id="IPR008271">
    <property type="entry name" value="Ser/Thr_kinase_AS"/>
</dbReference>
<dbReference type="SUPFAM" id="SSF56112">
    <property type="entry name" value="Protein kinase-like (PK-like)"/>
    <property type="match status" value="2"/>
</dbReference>
<evidence type="ECO:0000256" key="3">
    <source>
        <dbReference type="ARBA" id="ARBA00022475"/>
    </source>
</evidence>
<feature type="transmembrane region" description="Helical" evidence="18">
    <location>
        <begin position="1334"/>
        <end position="1358"/>
    </location>
</feature>
<dbReference type="PROSITE" id="PS50948">
    <property type="entry name" value="PAN"/>
    <property type="match status" value="2"/>
</dbReference>
<dbReference type="STRING" id="56857.A0A200Q4Y2"/>
<dbReference type="FunFam" id="2.90.10.10:FF:000004">
    <property type="entry name" value="G-type lectin S-receptor-like serine/threonine-protein kinase"/>
    <property type="match status" value="1"/>
</dbReference>
<feature type="signal peptide" evidence="19">
    <location>
        <begin position="1"/>
        <end position="27"/>
    </location>
</feature>
<evidence type="ECO:0000256" key="11">
    <source>
        <dbReference type="ARBA" id="ARBA00022989"/>
    </source>
</evidence>
<dbReference type="Pfam" id="PF11883">
    <property type="entry name" value="DUF3403"/>
    <property type="match status" value="1"/>
</dbReference>
<comment type="catalytic activity">
    <reaction evidence="15">
        <text>L-threonyl-[protein] + ATP = O-phospho-L-threonyl-[protein] + ADP + H(+)</text>
        <dbReference type="Rhea" id="RHEA:46608"/>
        <dbReference type="Rhea" id="RHEA-COMP:11060"/>
        <dbReference type="Rhea" id="RHEA-COMP:11605"/>
        <dbReference type="ChEBI" id="CHEBI:15378"/>
        <dbReference type="ChEBI" id="CHEBI:30013"/>
        <dbReference type="ChEBI" id="CHEBI:30616"/>
        <dbReference type="ChEBI" id="CHEBI:61977"/>
        <dbReference type="ChEBI" id="CHEBI:456216"/>
        <dbReference type="EC" id="2.7.11.1"/>
    </reaction>
</comment>
<dbReference type="InterPro" id="IPR000719">
    <property type="entry name" value="Prot_kinase_dom"/>
</dbReference>
<evidence type="ECO:0000256" key="7">
    <source>
        <dbReference type="ARBA" id="ARBA00022729"/>
    </source>
</evidence>
<evidence type="ECO:0000256" key="10">
    <source>
        <dbReference type="ARBA" id="ARBA00022840"/>
    </source>
</evidence>
<dbReference type="EMBL" id="MVGT01003113">
    <property type="protein sequence ID" value="OVA05545.1"/>
    <property type="molecule type" value="Genomic_DNA"/>
</dbReference>
<keyword evidence="4" id="KW-0723">Serine/threonine-protein kinase</keyword>
<evidence type="ECO:0000256" key="4">
    <source>
        <dbReference type="ARBA" id="ARBA00022527"/>
    </source>
</evidence>
<evidence type="ECO:0000259" key="21">
    <source>
        <dbReference type="PROSITE" id="PS50927"/>
    </source>
</evidence>
<dbReference type="InParanoid" id="A0A200Q4Y2"/>
<dbReference type="InterPro" id="IPR000858">
    <property type="entry name" value="S_locus_glycoprot_dom"/>
</dbReference>
<feature type="domain" description="Apple" evidence="22">
    <location>
        <begin position="344"/>
        <end position="426"/>
    </location>
</feature>
<evidence type="ECO:0000256" key="6">
    <source>
        <dbReference type="ARBA" id="ARBA00022692"/>
    </source>
</evidence>
<dbReference type="Pfam" id="PF00954">
    <property type="entry name" value="S_locus_glycop"/>
    <property type="match status" value="2"/>
</dbReference>
<evidence type="ECO:0000256" key="9">
    <source>
        <dbReference type="ARBA" id="ARBA00022777"/>
    </source>
</evidence>
<dbReference type="InterPro" id="IPR021820">
    <property type="entry name" value="S-locus_recpt_kinase_C"/>
</dbReference>
<dbReference type="EC" id="2.7.11.1" evidence="2"/>
<feature type="domain" description="Bulb-type lectin" evidence="21">
    <location>
        <begin position="28"/>
        <end position="148"/>
    </location>
</feature>
<dbReference type="PROSITE" id="PS50927">
    <property type="entry name" value="BULB_LECTIN"/>
    <property type="match status" value="2"/>
</dbReference>
<dbReference type="Pfam" id="PF01453">
    <property type="entry name" value="B_lectin"/>
    <property type="match status" value="2"/>
</dbReference>
<dbReference type="GO" id="GO:0004674">
    <property type="term" value="F:protein serine/threonine kinase activity"/>
    <property type="evidence" value="ECO:0007669"/>
    <property type="project" value="UniProtKB-KW"/>
</dbReference>
<dbReference type="InterPro" id="IPR001245">
    <property type="entry name" value="Ser-Thr/Tyr_kinase_cat_dom"/>
</dbReference>
<dbReference type="FunFam" id="3.30.200.20:FF:000195">
    <property type="entry name" value="G-type lectin S-receptor-like serine/threonine-protein kinase"/>
    <property type="match status" value="2"/>
</dbReference>
<evidence type="ECO:0000256" key="18">
    <source>
        <dbReference type="SAM" id="Phobius"/>
    </source>
</evidence>
<feature type="domain" description="Protein kinase" evidence="20">
    <location>
        <begin position="1409"/>
        <end position="1688"/>
    </location>
</feature>
<dbReference type="InterPro" id="IPR003609">
    <property type="entry name" value="Pan_app"/>
</dbReference>
<dbReference type="SMART" id="SM00108">
    <property type="entry name" value="B_lectin"/>
    <property type="match status" value="2"/>
</dbReference>
<feature type="region of interest" description="Disordered" evidence="17">
    <location>
        <begin position="1692"/>
        <end position="1725"/>
    </location>
</feature>
<keyword evidence="13" id="KW-1015">Disulfide bond</keyword>
<keyword evidence="12 18" id="KW-0472">Membrane</keyword>
<dbReference type="InterPro" id="IPR011009">
    <property type="entry name" value="Kinase-like_dom_sf"/>
</dbReference>
<feature type="domain" description="Bulb-type lectin" evidence="21">
    <location>
        <begin position="928"/>
        <end position="1053"/>
    </location>
</feature>
<dbReference type="FunFam" id="1.10.510.10:FF:000060">
    <property type="entry name" value="G-type lectin S-receptor-like serine/threonine-protein kinase"/>
    <property type="match status" value="2"/>
</dbReference>
<feature type="transmembrane region" description="Helical" evidence="18">
    <location>
        <begin position="864"/>
        <end position="885"/>
    </location>
</feature>
<evidence type="ECO:0000256" key="2">
    <source>
        <dbReference type="ARBA" id="ARBA00012513"/>
    </source>
</evidence>
<reference evidence="23 24" key="1">
    <citation type="journal article" date="2017" name="Mol. Plant">
        <title>The Genome of Medicinal Plant Macleaya cordata Provides New Insights into Benzylisoquinoline Alkaloids Metabolism.</title>
        <authorList>
            <person name="Liu X."/>
            <person name="Liu Y."/>
            <person name="Huang P."/>
            <person name="Ma Y."/>
            <person name="Qing Z."/>
            <person name="Tang Q."/>
            <person name="Cao H."/>
            <person name="Cheng P."/>
            <person name="Zheng Y."/>
            <person name="Yuan Z."/>
            <person name="Zhou Y."/>
            <person name="Liu J."/>
            <person name="Tang Z."/>
            <person name="Zhuo Y."/>
            <person name="Zhang Y."/>
            <person name="Yu L."/>
            <person name="Huang J."/>
            <person name="Yang P."/>
            <person name="Peng Q."/>
            <person name="Zhang J."/>
            <person name="Jiang W."/>
            <person name="Zhang Z."/>
            <person name="Lin K."/>
            <person name="Ro D.K."/>
            <person name="Chen X."/>
            <person name="Xiong X."/>
            <person name="Shang Y."/>
            <person name="Huang S."/>
            <person name="Zeng J."/>
        </authorList>
    </citation>
    <scope>NUCLEOTIDE SEQUENCE [LARGE SCALE GENOMIC DNA]</scope>
    <source>
        <strain evidence="24">cv. BLH2017</strain>
        <tissue evidence="23">Root</tissue>
    </source>
</reference>
<dbReference type="OrthoDB" id="785331at2759"/>
<protein>
    <recommendedName>
        <fullName evidence="2">non-specific serine/threonine protein kinase</fullName>
        <ecNumber evidence="2">2.7.11.1</ecNumber>
    </recommendedName>
</protein>
<evidence type="ECO:0000313" key="24">
    <source>
        <dbReference type="Proteomes" id="UP000195402"/>
    </source>
</evidence>
<dbReference type="OMA" id="KMGWNLK"/>
<keyword evidence="9 23" id="KW-0418">Kinase</keyword>
<proteinExistence type="predicted"/>
<dbReference type="CDD" id="cd01098">
    <property type="entry name" value="PAN_AP_plant"/>
    <property type="match status" value="2"/>
</dbReference>
<keyword evidence="5" id="KW-0808">Transferase</keyword>
<dbReference type="InterPro" id="IPR036426">
    <property type="entry name" value="Bulb-type_lectin_dom_sf"/>
</dbReference>
<dbReference type="Pfam" id="PF07714">
    <property type="entry name" value="PK_Tyr_Ser-Thr"/>
    <property type="match status" value="2"/>
</dbReference>
<dbReference type="GO" id="GO:0005524">
    <property type="term" value="F:ATP binding"/>
    <property type="evidence" value="ECO:0007669"/>
    <property type="project" value="UniProtKB-KW"/>
</dbReference>
<dbReference type="Proteomes" id="UP000195402">
    <property type="component" value="Unassembled WGS sequence"/>
</dbReference>
<evidence type="ECO:0000256" key="17">
    <source>
        <dbReference type="SAM" id="MobiDB-lite"/>
    </source>
</evidence>
<dbReference type="Gene3D" id="3.30.200.20">
    <property type="entry name" value="Phosphorylase Kinase, domain 1"/>
    <property type="match status" value="2"/>
</dbReference>
<keyword evidence="10" id="KW-0067">ATP-binding</keyword>
<accession>A0A200Q4Y2</accession>
<dbReference type="FunFam" id="2.90.10.10:FF:000005">
    <property type="entry name" value="G-type lectin S-receptor-like serine/threonine-protein kinase"/>
    <property type="match status" value="1"/>
</dbReference>
<name>A0A200Q4Y2_MACCD</name>
<comment type="subcellular location">
    <subcellularLocation>
        <location evidence="1">Cell membrane</location>
        <topology evidence="1">Single-pass type I membrane protein</topology>
    </subcellularLocation>
</comment>
<keyword evidence="11 18" id="KW-1133">Transmembrane helix</keyword>
<dbReference type="SUPFAM" id="SSF51110">
    <property type="entry name" value="alpha-D-mannose-specific plant lectins"/>
    <property type="match status" value="2"/>
</dbReference>
<evidence type="ECO:0000256" key="14">
    <source>
        <dbReference type="ARBA" id="ARBA00023180"/>
    </source>
</evidence>
<dbReference type="SMART" id="SM00473">
    <property type="entry name" value="PAN_AP"/>
    <property type="match status" value="2"/>
</dbReference>
<evidence type="ECO:0000259" key="20">
    <source>
        <dbReference type="PROSITE" id="PS50011"/>
    </source>
</evidence>
<dbReference type="GO" id="GO:0048544">
    <property type="term" value="P:recognition of pollen"/>
    <property type="evidence" value="ECO:0007669"/>
    <property type="project" value="InterPro"/>
</dbReference>
<evidence type="ECO:0000256" key="15">
    <source>
        <dbReference type="ARBA" id="ARBA00047899"/>
    </source>
</evidence>
<dbReference type="PROSITE" id="PS50011">
    <property type="entry name" value="PROTEIN_KINASE_DOM"/>
    <property type="match status" value="2"/>
</dbReference>
<feature type="transmembrane region" description="Helical" evidence="18">
    <location>
        <begin position="905"/>
        <end position="924"/>
    </location>
</feature>
<keyword evidence="8" id="KW-0547">Nucleotide-binding</keyword>
<dbReference type="SMART" id="SM00220">
    <property type="entry name" value="S_TKc"/>
    <property type="match status" value="2"/>
</dbReference>
<feature type="transmembrane region" description="Helical" evidence="18">
    <location>
        <begin position="443"/>
        <end position="467"/>
    </location>
</feature>
<feature type="domain" description="Apple" evidence="22">
    <location>
        <begin position="1245"/>
        <end position="1322"/>
    </location>
</feature>
<dbReference type="GO" id="GO:0005886">
    <property type="term" value="C:plasma membrane"/>
    <property type="evidence" value="ECO:0007669"/>
    <property type="project" value="UniProtKB-SubCell"/>
</dbReference>
<dbReference type="CDD" id="cd00028">
    <property type="entry name" value="B_lectin"/>
    <property type="match status" value="2"/>
</dbReference>